<dbReference type="Proteomes" id="UP000501726">
    <property type="component" value="Chromosome"/>
</dbReference>
<keyword evidence="3" id="KW-1185">Reference proteome</keyword>
<feature type="transmembrane region" description="Helical" evidence="1">
    <location>
        <begin position="306"/>
        <end position="325"/>
    </location>
</feature>
<feature type="transmembrane region" description="Helical" evidence="1">
    <location>
        <begin position="24"/>
        <end position="44"/>
    </location>
</feature>
<dbReference type="AlphaFoldDB" id="A0A6F8PTG1"/>
<organism evidence="2 3">
    <name type="scientific">Thiosulfatimonas sediminis</name>
    <dbReference type="NCBI Taxonomy" id="2675054"/>
    <lineage>
        <taxon>Bacteria</taxon>
        <taxon>Pseudomonadati</taxon>
        <taxon>Pseudomonadota</taxon>
        <taxon>Gammaproteobacteria</taxon>
        <taxon>Thiotrichales</taxon>
        <taxon>Piscirickettsiaceae</taxon>
        <taxon>Thiosulfatimonas</taxon>
    </lineage>
</organism>
<dbReference type="EMBL" id="AP021889">
    <property type="protein sequence ID" value="BBP45270.1"/>
    <property type="molecule type" value="Genomic_DNA"/>
</dbReference>
<sequence>MSAYFFVFFLNVFAGLLWNKSRLGNVVLLSIMIVFMTLFIGLKYEVGTDHGNYLGLFYRFMMDAEFDLLFPEYGYYLINRFSGAVGLDLQFVYFICGALMSYFTYRAAQVIDINPFYFFAIIFPFHIVMLGISGVRQGVAESIFIFAFSLLILTKYRKYILFLLIAMGFHLSALFFVFLRYITVKKRWLILFAFVSIPLMIYLYEFRYAHYADTTLYNQGAYLRVGFLVGVSFVFLLLSKVLVVAPNNLEHSRFFNFFIYSPVVLFLLIPLSSTLIDRISYYFILAEVIYFMYFFRLYSNRMSYKVGLTSILLASFISLVAFAFFGNNAENYQYNNIIFEMF</sequence>
<keyword evidence="1" id="KW-1133">Transmembrane helix</keyword>
<feature type="transmembrane region" description="Helical" evidence="1">
    <location>
        <begin position="159"/>
        <end position="181"/>
    </location>
</feature>
<feature type="transmembrane region" description="Helical" evidence="1">
    <location>
        <begin position="84"/>
        <end position="105"/>
    </location>
</feature>
<dbReference type="KEGG" id="tse:THMIRHAS_06430"/>
<feature type="transmembrane region" description="Helical" evidence="1">
    <location>
        <begin position="221"/>
        <end position="242"/>
    </location>
</feature>
<feature type="transmembrane region" description="Helical" evidence="1">
    <location>
        <begin position="279"/>
        <end position="299"/>
    </location>
</feature>
<protein>
    <submittedName>
        <fullName evidence="2">Polymerase</fullName>
    </submittedName>
</protein>
<proteinExistence type="predicted"/>
<dbReference type="InterPro" id="IPR049458">
    <property type="entry name" value="EpsG-like"/>
</dbReference>
<dbReference type="Pfam" id="PF14897">
    <property type="entry name" value="EpsG"/>
    <property type="match status" value="1"/>
</dbReference>
<keyword evidence="1" id="KW-0472">Membrane</keyword>
<feature type="transmembrane region" description="Helical" evidence="1">
    <location>
        <begin position="117"/>
        <end position="139"/>
    </location>
</feature>
<evidence type="ECO:0000313" key="2">
    <source>
        <dbReference type="EMBL" id="BBP45270.1"/>
    </source>
</evidence>
<evidence type="ECO:0000256" key="1">
    <source>
        <dbReference type="SAM" id="Phobius"/>
    </source>
</evidence>
<accession>A0A6F8PTG1</accession>
<name>A0A6F8PTG1_9GAMM</name>
<feature type="transmembrane region" description="Helical" evidence="1">
    <location>
        <begin position="254"/>
        <end position="273"/>
    </location>
</feature>
<reference evidence="3" key="1">
    <citation type="submission" date="2019-11" db="EMBL/GenBank/DDBJ databases">
        <title>Isolation and characterization of two novel species in the genus Thiomicrorhabdus.</title>
        <authorList>
            <person name="Mochizuki J."/>
            <person name="Kojima H."/>
            <person name="Fukui M."/>
        </authorList>
    </citation>
    <scope>NUCLEOTIDE SEQUENCE [LARGE SCALE GENOMIC DNA]</scope>
    <source>
        <strain evidence="3">aks77</strain>
    </source>
</reference>
<dbReference type="RefSeq" id="WP_173270842.1">
    <property type="nucleotide sequence ID" value="NZ_AP021889.1"/>
</dbReference>
<evidence type="ECO:0000313" key="3">
    <source>
        <dbReference type="Proteomes" id="UP000501726"/>
    </source>
</evidence>
<gene>
    <name evidence="2" type="ORF">THMIRHAS_06430</name>
</gene>
<feature type="transmembrane region" description="Helical" evidence="1">
    <location>
        <begin position="188"/>
        <end position="209"/>
    </location>
</feature>
<keyword evidence="1" id="KW-0812">Transmembrane</keyword>